<dbReference type="KEGG" id="ecc:c1791"/>
<dbReference type="InterPro" id="IPR053713">
    <property type="entry name" value="Bact_OM_Channel_sf"/>
</dbReference>
<feature type="chain" id="PRO_5002599583" evidence="2">
    <location>
        <begin position="37"/>
        <end position="318"/>
    </location>
</feature>
<dbReference type="STRING" id="199310.c1791"/>
<evidence type="ECO:0000256" key="1">
    <source>
        <dbReference type="ARBA" id="ARBA00022729"/>
    </source>
</evidence>
<reference evidence="3 4" key="1">
    <citation type="journal article" date="2002" name="Proc. Natl. Acad. Sci. U.S.A.">
        <title>Extensive mosaic structure revealed by the complete genome sequence of uropathogenic Escherichia coli.</title>
        <authorList>
            <person name="Welch R.A."/>
            <person name="Burland V."/>
            <person name="Plunkett G.III."/>
            <person name="Redford P."/>
            <person name="Roesch P."/>
            <person name="Rasko D."/>
            <person name="Buckles E.L."/>
            <person name="Liou S.R."/>
            <person name="Boutin A."/>
            <person name="Hackett J."/>
            <person name="Stroud D."/>
            <person name="Mayhew G.F."/>
            <person name="Rose D.J."/>
            <person name="Zhou S."/>
            <person name="Schwartz D.C."/>
            <person name="Perna N.T."/>
            <person name="Mobley H.L."/>
            <person name="Donnenberg M.S."/>
            <person name="Blattner F.R."/>
        </authorList>
    </citation>
    <scope>NUCLEOTIDE SEQUENCE [LARGE SCALE GENOMIC DNA]</scope>
    <source>
        <strain evidence="4">CFT073 / ATCC 700928 / UPEC</strain>
    </source>
</reference>
<dbReference type="EMBL" id="AE014075">
    <property type="protein sequence ID" value="AAN80257.1"/>
    <property type="molecule type" value="Genomic_DNA"/>
</dbReference>
<dbReference type="AlphaFoldDB" id="A0A0H2V7C7"/>
<sequence length="318" mass="36739">MLNTGGRHSPRIIQGTIMKKLLLCTALVMCAGMACAQAEEKNDWHFNIGAMYEIENVEGYGEDMDGLAEPSVYFNAANGPWRISLAYYQEGPVDYSAGKRGTWFDRPELEVHYQFLESDDFSFGLTGGFRNYGYHYVDEPGKDTANMQRWKIAPDWDVKLTDDLRFNGWLSMYKFANDLNTTGYADTRVETETGLQYTFNETVALRVNYYLERGFNMDDSRNNGEFSTQEIRAYLLLTLGNHSVTPYTRIGLDRWSNWDWQDDIEREGHDFNRVGLFYGYDFQNGLSVSLEYAFEWQDHDEGDSDKFHYAGVGVNYSF</sequence>
<dbReference type="SUPFAM" id="SSF56935">
    <property type="entry name" value="Porins"/>
    <property type="match status" value="1"/>
</dbReference>
<proteinExistence type="predicted"/>
<keyword evidence="4" id="KW-1185">Reference proteome</keyword>
<protein>
    <submittedName>
        <fullName evidence="3">Outer membrane protein G</fullName>
    </submittedName>
</protein>
<evidence type="ECO:0000313" key="3">
    <source>
        <dbReference type="EMBL" id="AAN80257.1"/>
    </source>
</evidence>
<dbReference type="Proteomes" id="UP000001410">
    <property type="component" value="Chromosome"/>
</dbReference>
<evidence type="ECO:0000256" key="2">
    <source>
        <dbReference type="SAM" id="SignalP"/>
    </source>
</evidence>
<dbReference type="PROSITE" id="PS51257">
    <property type="entry name" value="PROKAR_LIPOPROTEIN"/>
    <property type="match status" value="1"/>
</dbReference>
<dbReference type="HOGENOM" id="CLU_079589_0_0_6"/>
<dbReference type="SMR" id="A0A0H2V7C7"/>
<evidence type="ECO:0000313" key="4">
    <source>
        <dbReference type="Proteomes" id="UP000001410"/>
    </source>
</evidence>
<dbReference type="eggNOG" id="ENOG502Z9QU">
    <property type="taxonomic scope" value="Bacteria"/>
</dbReference>
<gene>
    <name evidence="3" type="primary">ompG</name>
    <name evidence="3" type="ordered locus">c1791</name>
</gene>
<name>A0A0H2V7C7_ECOL6</name>
<organism evidence="3 4">
    <name type="scientific">Escherichia coli O6:H1 (strain CFT073 / ATCC 700928 / UPEC)</name>
    <dbReference type="NCBI Taxonomy" id="199310"/>
    <lineage>
        <taxon>Bacteria</taxon>
        <taxon>Pseudomonadati</taxon>
        <taxon>Pseudomonadota</taxon>
        <taxon>Gammaproteobacteria</taxon>
        <taxon>Enterobacterales</taxon>
        <taxon>Enterobacteriaceae</taxon>
        <taxon>Escherichia</taxon>
    </lineage>
</organism>
<dbReference type="InterPro" id="IPR018981">
    <property type="entry name" value="Outer_membrane_porin_G"/>
</dbReference>
<feature type="signal peptide" evidence="2">
    <location>
        <begin position="1"/>
        <end position="36"/>
    </location>
</feature>
<keyword evidence="1 2" id="KW-0732">Signal</keyword>
<dbReference type="Pfam" id="PF09381">
    <property type="entry name" value="Porin_OmpG"/>
    <property type="match status" value="1"/>
</dbReference>
<dbReference type="Gene3D" id="2.40.160.40">
    <property type="entry name" value="monomeric porin ompg"/>
    <property type="match status" value="1"/>
</dbReference>
<accession>A0A0H2V7C7</accession>